<feature type="region of interest" description="Disordered" evidence="1">
    <location>
        <begin position="1"/>
        <end position="31"/>
    </location>
</feature>
<accession>A0A344UWY6</accession>
<dbReference type="InterPro" id="IPR050523">
    <property type="entry name" value="AKR_Detox_Biosynth"/>
</dbReference>
<dbReference type="PANTHER" id="PTHR43364">
    <property type="entry name" value="NADH-SPECIFIC METHYLGLYOXAL REDUCTASE-RELATED"/>
    <property type="match status" value="1"/>
</dbReference>
<dbReference type="GO" id="GO:0005829">
    <property type="term" value="C:cytosol"/>
    <property type="evidence" value="ECO:0007669"/>
    <property type="project" value="TreeGrafter"/>
</dbReference>
<dbReference type="InterPro" id="IPR020471">
    <property type="entry name" value="AKR"/>
</dbReference>
<sequence>MAAVDESLDPDPSGLIHGSMGLGGGWDDSPLEPSQVEAAEAALDAASGIGISWIDTADIYCNGKSERVLGEVLQNRPDLRRHFSIQTKFGIRVPGNTTASDVAHYRQDADTVLASVEGCLARLRTDHLDALLIHRPSPLIDRAGTARALDRLIDEGTVGRIGVSNMSHHQMAALQAHLNHPLQVNQLQLSLAHRDFVEVEVGVNADPAVFPAGTLEYALAHGVQNQAWSPLAGGRYDPDQPADTGRQEDPAVLATRTEVARQARAGGVTPTAILLAWLMRHPSGIVPVIGSSRPQRIMAAADAARAARAMSDEDWWKLFLTARGGAVR</sequence>
<gene>
    <name evidence="3" type="primary">ydhF</name>
    <name evidence="3" type="ORF">JS278_02647</name>
</gene>
<dbReference type="SUPFAM" id="SSF51430">
    <property type="entry name" value="NAD(P)-linked oxidoreductase"/>
    <property type="match status" value="1"/>
</dbReference>
<dbReference type="Pfam" id="PF00248">
    <property type="entry name" value="Aldo_ket_red"/>
    <property type="match status" value="1"/>
</dbReference>
<evidence type="ECO:0000259" key="2">
    <source>
        <dbReference type="Pfam" id="PF00248"/>
    </source>
</evidence>
<dbReference type="OrthoDB" id="3664926at2"/>
<name>A0A344UWY6_9ACTN</name>
<dbReference type="EMBL" id="CP025198">
    <property type="protein sequence ID" value="AXE39784.1"/>
    <property type="molecule type" value="Genomic_DNA"/>
</dbReference>
<dbReference type="PANTHER" id="PTHR43364:SF1">
    <property type="entry name" value="OXIDOREDUCTASE YDHF"/>
    <property type="match status" value="1"/>
</dbReference>
<dbReference type="InterPro" id="IPR036812">
    <property type="entry name" value="NAD(P)_OxRdtase_dom_sf"/>
</dbReference>
<dbReference type="GO" id="GO:0016491">
    <property type="term" value="F:oxidoreductase activity"/>
    <property type="evidence" value="ECO:0007669"/>
    <property type="project" value="UniProtKB-KW"/>
</dbReference>
<dbReference type="RefSeq" id="WP_114045607.1">
    <property type="nucleotide sequence ID" value="NZ_CP025198.1"/>
</dbReference>
<dbReference type="AlphaFoldDB" id="A0A344UWY6"/>
<reference evidence="3 4" key="1">
    <citation type="submission" date="2017-12" db="EMBL/GenBank/DDBJ databases">
        <title>The whole genome sequence of the Acidipropionibacterium virtanenii sp. nov. type strain JS278.</title>
        <authorList>
            <person name="Laine P."/>
            <person name="Deptula P."/>
            <person name="Varmanen P."/>
            <person name="Auvinen P."/>
        </authorList>
    </citation>
    <scope>NUCLEOTIDE SEQUENCE [LARGE SCALE GENOMIC DNA]</scope>
    <source>
        <strain evidence="3 4">JS278</strain>
    </source>
</reference>
<dbReference type="EC" id="1.-.-.-" evidence="3"/>
<evidence type="ECO:0000313" key="4">
    <source>
        <dbReference type="Proteomes" id="UP000251995"/>
    </source>
</evidence>
<evidence type="ECO:0000256" key="1">
    <source>
        <dbReference type="SAM" id="MobiDB-lite"/>
    </source>
</evidence>
<organism evidence="3 4">
    <name type="scientific">Acidipropionibacterium virtanenii</name>
    <dbReference type="NCBI Taxonomy" id="2057246"/>
    <lineage>
        <taxon>Bacteria</taxon>
        <taxon>Bacillati</taxon>
        <taxon>Actinomycetota</taxon>
        <taxon>Actinomycetes</taxon>
        <taxon>Propionibacteriales</taxon>
        <taxon>Propionibacteriaceae</taxon>
        <taxon>Acidipropionibacterium</taxon>
    </lineage>
</organism>
<keyword evidence="3" id="KW-0560">Oxidoreductase</keyword>
<dbReference type="InterPro" id="IPR023210">
    <property type="entry name" value="NADP_OxRdtase_dom"/>
</dbReference>
<feature type="domain" description="NADP-dependent oxidoreductase" evidence="2">
    <location>
        <begin position="15"/>
        <end position="314"/>
    </location>
</feature>
<dbReference type="KEGG" id="acij:JS278_02647"/>
<keyword evidence="4" id="KW-1185">Reference proteome</keyword>
<proteinExistence type="predicted"/>
<protein>
    <submittedName>
        <fullName evidence="3">Oxidoreductase YdhF</fullName>
        <ecNumber evidence="3">1.-.-.-</ecNumber>
    </submittedName>
</protein>
<dbReference type="Gene3D" id="3.20.20.100">
    <property type="entry name" value="NADP-dependent oxidoreductase domain"/>
    <property type="match status" value="1"/>
</dbReference>
<dbReference type="Proteomes" id="UP000251995">
    <property type="component" value="Chromosome"/>
</dbReference>
<dbReference type="PRINTS" id="PR00069">
    <property type="entry name" value="ALDKETRDTASE"/>
</dbReference>
<evidence type="ECO:0000313" key="3">
    <source>
        <dbReference type="EMBL" id="AXE39784.1"/>
    </source>
</evidence>